<evidence type="ECO:0000256" key="1">
    <source>
        <dbReference type="ARBA" id="ARBA00023125"/>
    </source>
</evidence>
<dbReference type="AlphaFoldDB" id="A0A1W1E431"/>
<proteinExistence type="predicted"/>
<organism evidence="3">
    <name type="scientific">hydrothermal vent metagenome</name>
    <dbReference type="NCBI Taxonomy" id="652676"/>
    <lineage>
        <taxon>unclassified sequences</taxon>
        <taxon>metagenomes</taxon>
        <taxon>ecological metagenomes</taxon>
    </lineage>
</organism>
<dbReference type="InterPro" id="IPR050807">
    <property type="entry name" value="TransReg_Diox_bact_type"/>
</dbReference>
<dbReference type="Gene3D" id="1.10.260.40">
    <property type="entry name" value="lambda repressor-like DNA-binding domains"/>
    <property type="match status" value="1"/>
</dbReference>
<dbReference type="InterPro" id="IPR001387">
    <property type="entry name" value="Cro/C1-type_HTH"/>
</dbReference>
<gene>
    <name evidence="3" type="ORF">MNB_SUP05-SYMBIONT-5-1101</name>
</gene>
<dbReference type="SMART" id="SM00530">
    <property type="entry name" value="HTH_XRE"/>
    <property type="match status" value="1"/>
</dbReference>
<dbReference type="EMBL" id="FPHZ01000165">
    <property type="protein sequence ID" value="SFV88621.1"/>
    <property type="molecule type" value="Genomic_DNA"/>
</dbReference>
<sequence>MKTLIVWREYRELTLKDISRTTDINMSTISRIENNKREPSIKQVKSIAQALKLEVSDLI</sequence>
<dbReference type="PROSITE" id="PS50943">
    <property type="entry name" value="HTH_CROC1"/>
    <property type="match status" value="1"/>
</dbReference>
<dbReference type="GO" id="GO:0003677">
    <property type="term" value="F:DNA binding"/>
    <property type="evidence" value="ECO:0007669"/>
    <property type="project" value="UniProtKB-KW"/>
</dbReference>
<dbReference type="SUPFAM" id="SSF47413">
    <property type="entry name" value="lambda repressor-like DNA-binding domains"/>
    <property type="match status" value="1"/>
</dbReference>
<dbReference type="GO" id="GO:0003700">
    <property type="term" value="F:DNA-binding transcription factor activity"/>
    <property type="evidence" value="ECO:0007669"/>
    <property type="project" value="TreeGrafter"/>
</dbReference>
<dbReference type="Pfam" id="PF01381">
    <property type="entry name" value="HTH_3"/>
    <property type="match status" value="1"/>
</dbReference>
<evidence type="ECO:0000259" key="2">
    <source>
        <dbReference type="PROSITE" id="PS50943"/>
    </source>
</evidence>
<dbReference type="InterPro" id="IPR010982">
    <property type="entry name" value="Lambda_DNA-bd_dom_sf"/>
</dbReference>
<name>A0A1W1E431_9ZZZZ</name>
<accession>A0A1W1E431</accession>
<protein>
    <recommendedName>
        <fullName evidence="2">HTH cro/C1-type domain-containing protein</fullName>
    </recommendedName>
</protein>
<dbReference type="CDD" id="cd00093">
    <property type="entry name" value="HTH_XRE"/>
    <property type="match status" value="1"/>
</dbReference>
<feature type="domain" description="HTH cro/C1-type" evidence="2">
    <location>
        <begin position="4"/>
        <end position="58"/>
    </location>
</feature>
<dbReference type="PANTHER" id="PTHR46797:SF1">
    <property type="entry name" value="METHYLPHOSPHONATE SYNTHASE"/>
    <property type="match status" value="1"/>
</dbReference>
<evidence type="ECO:0000313" key="3">
    <source>
        <dbReference type="EMBL" id="SFV88621.1"/>
    </source>
</evidence>
<dbReference type="GO" id="GO:0005829">
    <property type="term" value="C:cytosol"/>
    <property type="evidence" value="ECO:0007669"/>
    <property type="project" value="TreeGrafter"/>
</dbReference>
<reference evidence="3" key="1">
    <citation type="submission" date="2016-10" db="EMBL/GenBank/DDBJ databases">
        <authorList>
            <person name="de Groot N.N."/>
        </authorList>
    </citation>
    <scope>NUCLEOTIDE SEQUENCE</scope>
</reference>
<dbReference type="PANTHER" id="PTHR46797">
    <property type="entry name" value="HTH-TYPE TRANSCRIPTIONAL REGULATOR"/>
    <property type="match status" value="1"/>
</dbReference>
<keyword evidence="1" id="KW-0238">DNA-binding</keyword>